<accession>A0A1B6EEF9</accession>
<protein>
    <submittedName>
        <fullName evidence="4">Uncharacterized protein</fullName>
    </submittedName>
</protein>
<dbReference type="InterPro" id="IPR042178">
    <property type="entry name" value="Serpin_sf_1"/>
</dbReference>
<gene>
    <name evidence="4" type="ORF">g.45614</name>
</gene>
<reference evidence="4" key="1">
    <citation type="submission" date="2015-12" db="EMBL/GenBank/DDBJ databases">
        <title>De novo transcriptome assembly of four potential Pierce s Disease insect vectors from Arizona vineyards.</title>
        <authorList>
            <person name="Tassone E.E."/>
        </authorList>
    </citation>
    <scope>NUCLEOTIDE SEQUENCE</scope>
</reference>
<feature type="region of interest" description="Disordered" evidence="3">
    <location>
        <begin position="116"/>
        <end position="162"/>
    </location>
</feature>
<keyword evidence="2" id="KW-0722">Serine protease inhibitor</keyword>
<proteinExistence type="predicted"/>
<feature type="non-terminal residue" evidence="4">
    <location>
        <position position="1"/>
    </location>
</feature>
<dbReference type="InterPro" id="IPR036186">
    <property type="entry name" value="Serpin_sf"/>
</dbReference>
<feature type="non-terminal residue" evidence="4">
    <location>
        <position position="162"/>
    </location>
</feature>
<dbReference type="SUPFAM" id="SSF56574">
    <property type="entry name" value="Serpins"/>
    <property type="match status" value="1"/>
</dbReference>
<evidence type="ECO:0000256" key="3">
    <source>
        <dbReference type="SAM" id="MobiDB-lite"/>
    </source>
</evidence>
<sequence length="162" mass="17388">ASPQANVVFSPYGLVSVSLLTYEGSSGVSAAEFHNTLHLPWHRDITRLGFRDMHSYLRSYFTSDGFLRGLILSKANITLKPEYLSLLQFYGFQSDAPFTQTPTTTVSTTVAMTNTTNTTTTTTTPATTTTTTTTPTSTTTTTPATTTTSTTTTTPATTTTTT</sequence>
<dbReference type="AlphaFoldDB" id="A0A1B6EEF9"/>
<dbReference type="EMBL" id="GEDC01000993">
    <property type="protein sequence ID" value="JAS36305.1"/>
    <property type="molecule type" value="Transcribed_RNA"/>
</dbReference>
<evidence type="ECO:0000256" key="2">
    <source>
        <dbReference type="ARBA" id="ARBA00022900"/>
    </source>
</evidence>
<dbReference type="Gene3D" id="3.30.497.10">
    <property type="entry name" value="Antithrombin, subunit I, domain 2"/>
    <property type="match status" value="1"/>
</dbReference>
<evidence type="ECO:0000256" key="1">
    <source>
        <dbReference type="ARBA" id="ARBA00022690"/>
    </source>
</evidence>
<evidence type="ECO:0000313" key="4">
    <source>
        <dbReference type="EMBL" id="JAS36305.1"/>
    </source>
</evidence>
<keyword evidence="1" id="KW-0646">Protease inhibitor</keyword>
<name>A0A1B6EEF9_9HEMI</name>
<dbReference type="GO" id="GO:0004867">
    <property type="term" value="F:serine-type endopeptidase inhibitor activity"/>
    <property type="evidence" value="ECO:0007669"/>
    <property type="project" value="UniProtKB-KW"/>
</dbReference>
<organism evidence="4">
    <name type="scientific">Clastoptera arizonana</name>
    <name type="common">Arizona spittle bug</name>
    <dbReference type="NCBI Taxonomy" id="38151"/>
    <lineage>
        <taxon>Eukaryota</taxon>
        <taxon>Metazoa</taxon>
        <taxon>Ecdysozoa</taxon>
        <taxon>Arthropoda</taxon>
        <taxon>Hexapoda</taxon>
        <taxon>Insecta</taxon>
        <taxon>Pterygota</taxon>
        <taxon>Neoptera</taxon>
        <taxon>Paraneoptera</taxon>
        <taxon>Hemiptera</taxon>
        <taxon>Auchenorrhyncha</taxon>
        <taxon>Cercopoidea</taxon>
        <taxon>Clastopteridae</taxon>
        <taxon>Clastoptera</taxon>
    </lineage>
</organism>